<dbReference type="GO" id="GO:0016758">
    <property type="term" value="F:hexosyltransferase activity"/>
    <property type="evidence" value="ECO:0007669"/>
    <property type="project" value="InterPro"/>
</dbReference>
<name>A0A182FEJ1_ANOAL</name>
<protein>
    <recommendedName>
        <fullName evidence="15">Galectin domain-containing protein</fullName>
    </recommendedName>
</protein>
<keyword evidence="10" id="KW-0325">Glycoprotein</keyword>
<evidence type="ECO:0008006" key="15">
    <source>
        <dbReference type="Google" id="ProtNLM"/>
    </source>
</evidence>
<dbReference type="PANTHER" id="PTHR11214:SF376">
    <property type="entry name" value="HEXOSYLTRANSFERASE"/>
    <property type="match status" value="1"/>
</dbReference>
<dbReference type="STRING" id="7167.A0A182FEJ1"/>
<feature type="transmembrane region" description="Helical" evidence="12">
    <location>
        <begin position="68"/>
        <end position="85"/>
    </location>
</feature>
<keyword evidence="6" id="KW-0735">Signal-anchor</keyword>
<evidence type="ECO:0000256" key="3">
    <source>
        <dbReference type="ARBA" id="ARBA00022676"/>
    </source>
</evidence>
<evidence type="ECO:0000256" key="6">
    <source>
        <dbReference type="ARBA" id="ARBA00022968"/>
    </source>
</evidence>
<keyword evidence="4" id="KW-0808">Transferase</keyword>
<dbReference type="FunFam" id="3.90.550.50:FF:000001">
    <property type="entry name" value="Hexosyltransferase"/>
    <property type="match status" value="1"/>
</dbReference>
<evidence type="ECO:0000256" key="8">
    <source>
        <dbReference type="ARBA" id="ARBA00023034"/>
    </source>
</evidence>
<evidence type="ECO:0000256" key="4">
    <source>
        <dbReference type="ARBA" id="ARBA00022679"/>
    </source>
</evidence>
<evidence type="ECO:0000256" key="5">
    <source>
        <dbReference type="ARBA" id="ARBA00022692"/>
    </source>
</evidence>
<dbReference type="Proteomes" id="UP000069272">
    <property type="component" value="Chromosome 3L"/>
</dbReference>
<feature type="compositionally biased region" description="Low complexity" evidence="11">
    <location>
        <begin position="268"/>
        <end position="304"/>
    </location>
</feature>
<feature type="region of interest" description="Disordered" evidence="11">
    <location>
        <begin position="266"/>
        <end position="345"/>
    </location>
</feature>
<proteinExistence type="inferred from homology"/>
<dbReference type="VEuPathDB" id="VectorBase:AALB20_028933"/>
<evidence type="ECO:0000256" key="11">
    <source>
        <dbReference type="SAM" id="MobiDB-lite"/>
    </source>
</evidence>
<keyword evidence="3" id="KW-0328">Glycosyltransferase</keyword>
<dbReference type="Pfam" id="PF01762">
    <property type="entry name" value="Galactosyl_T"/>
    <property type="match status" value="1"/>
</dbReference>
<evidence type="ECO:0000256" key="1">
    <source>
        <dbReference type="ARBA" id="ARBA00004323"/>
    </source>
</evidence>
<evidence type="ECO:0000256" key="2">
    <source>
        <dbReference type="ARBA" id="ARBA00008661"/>
    </source>
</evidence>
<reference evidence="13 14" key="1">
    <citation type="journal article" date="2017" name="G3 (Bethesda)">
        <title>The Physical Genome Mapping of Anopheles albimanus Corrected Scaffold Misassemblies and Identified Interarm Rearrangements in Genus Anopheles.</title>
        <authorList>
            <person name="Artemov G.N."/>
            <person name="Peery A.N."/>
            <person name="Jiang X."/>
            <person name="Tu Z."/>
            <person name="Stegniy V.N."/>
            <person name="Sharakhova M.V."/>
            <person name="Sharakhov I.V."/>
        </authorList>
    </citation>
    <scope>NUCLEOTIDE SEQUENCE [LARGE SCALE GENOMIC DNA]</scope>
    <source>
        <strain evidence="13 14">ALBI9_A</strain>
    </source>
</reference>
<sequence length="603" mass="66567">MKNTSPEKGHSRRTQDGQLMFSDNVATPLFRCVQVPNTYCLQQLGQRCDALRRGEEADLTIMFERRPLLGVLILLTLVLTVWQISPRDVTVYREATMASALRSYPPSALPPASAFALPYERTPAERQYYSPHPVLTPPFGGDGIDDNAIDGIGGADRFPVAISTGRTGGTYLNITSPPWLVAAAAEAAAGVHYRSADRSSSTSEDASSRSSSAVITTAVSGTQSTASLTLVNPYEELLPNDDYTSLIDLRDFKFTINYDYCGSGSVGGRSSTGSTSSNSATSSSSSSSSSSSGSSSDSLSAASGTLHRATLTPVSGAWSSRKRRSRGGISESLKRDGNALRRSRSTSRSAPLVLVLVHSAPANVEKRDTIRSTWGRPDSRARLIFLLGAVNTSAAQRAIEEESLTNDDIVQGSFVDAYRNMTYKHVMALKWYNYHCPDARYVLKVDDDVFINTPVLYDVLQLVAPQRNLLLCELKQKLSVKRTHRSKWFVSWREYPARYYPPHCPGYSILYSADVARGLYREAQRQPFFWIDDVHITGTVAHHANLTITPMDGLYLDGEQRNDLLNHKLNTTGLVFFFTHPNLPMNEIRQLWQMVAEPKDSHR</sequence>
<evidence type="ECO:0000256" key="10">
    <source>
        <dbReference type="ARBA" id="ARBA00023180"/>
    </source>
</evidence>
<keyword evidence="5 12" id="KW-0812">Transmembrane</keyword>
<dbReference type="VEuPathDB" id="VectorBase:AALB004932"/>
<accession>A0A182FEJ1</accession>
<evidence type="ECO:0000313" key="14">
    <source>
        <dbReference type="Proteomes" id="UP000069272"/>
    </source>
</evidence>
<evidence type="ECO:0000256" key="12">
    <source>
        <dbReference type="SAM" id="Phobius"/>
    </source>
</evidence>
<dbReference type="Gene3D" id="3.90.550.50">
    <property type="match status" value="1"/>
</dbReference>
<evidence type="ECO:0000256" key="7">
    <source>
        <dbReference type="ARBA" id="ARBA00022989"/>
    </source>
</evidence>
<comment type="subcellular location">
    <subcellularLocation>
        <location evidence="1">Golgi apparatus membrane</location>
        <topology evidence="1">Single-pass type II membrane protein</topology>
    </subcellularLocation>
</comment>
<evidence type="ECO:0000313" key="13">
    <source>
        <dbReference type="EnsemblMetazoa" id="AALB004932-PA"/>
    </source>
</evidence>
<dbReference type="GO" id="GO:0000139">
    <property type="term" value="C:Golgi membrane"/>
    <property type="evidence" value="ECO:0007669"/>
    <property type="project" value="UniProtKB-SubCell"/>
</dbReference>
<keyword evidence="8" id="KW-0333">Golgi apparatus</keyword>
<evidence type="ECO:0000256" key="9">
    <source>
        <dbReference type="ARBA" id="ARBA00023136"/>
    </source>
</evidence>
<keyword evidence="14" id="KW-1185">Reference proteome</keyword>
<dbReference type="AlphaFoldDB" id="A0A182FEJ1"/>
<reference evidence="13" key="2">
    <citation type="submission" date="2022-08" db="UniProtKB">
        <authorList>
            <consortium name="EnsemblMetazoa"/>
        </authorList>
    </citation>
    <scope>IDENTIFICATION</scope>
    <source>
        <strain evidence="13">STECLA/ALBI9_A</strain>
    </source>
</reference>
<dbReference type="EnsemblMetazoa" id="AALB004932-RA">
    <property type="protein sequence ID" value="AALB004932-PA"/>
    <property type="gene ID" value="AALB004932"/>
</dbReference>
<dbReference type="GO" id="GO:0006493">
    <property type="term" value="P:protein O-linked glycosylation"/>
    <property type="evidence" value="ECO:0007669"/>
    <property type="project" value="TreeGrafter"/>
</dbReference>
<dbReference type="PANTHER" id="PTHR11214">
    <property type="entry name" value="BETA-1,3-N-ACETYLGLUCOSAMINYLTRANSFERASE"/>
    <property type="match status" value="1"/>
</dbReference>
<keyword evidence="9 12" id="KW-0472">Membrane</keyword>
<keyword evidence="7 12" id="KW-1133">Transmembrane helix</keyword>
<comment type="similarity">
    <text evidence="2">Belongs to the glycosyltransferase 31 family.</text>
</comment>
<organism evidence="13 14">
    <name type="scientific">Anopheles albimanus</name>
    <name type="common">New world malaria mosquito</name>
    <dbReference type="NCBI Taxonomy" id="7167"/>
    <lineage>
        <taxon>Eukaryota</taxon>
        <taxon>Metazoa</taxon>
        <taxon>Ecdysozoa</taxon>
        <taxon>Arthropoda</taxon>
        <taxon>Hexapoda</taxon>
        <taxon>Insecta</taxon>
        <taxon>Pterygota</taxon>
        <taxon>Neoptera</taxon>
        <taxon>Endopterygota</taxon>
        <taxon>Diptera</taxon>
        <taxon>Nematocera</taxon>
        <taxon>Culicoidea</taxon>
        <taxon>Culicidae</taxon>
        <taxon>Anophelinae</taxon>
        <taxon>Anopheles</taxon>
    </lineage>
</organism>
<dbReference type="InterPro" id="IPR002659">
    <property type="entry name" value="Glyco_trans_31"/>
</dbReference>